<reference evidence="8" key="1">
    <citation type="submission" date="2015-03" db="EMBL/GenBank/DDBJ databases">
        <authorList>
            <consortium name="Pathogen Informatics"/>
        </authorList>
    </citation>
    <scope>NUCLEOTIDE SEQUENCE [LARGE SCALE GENOMIC DNA]</scope>
    <source>
        <strain evidence="8">R148</strain>
    </source>
</reference>
<dbReference type="InterPro" id="IPR029787">
    <property type="entry name" value="Nucleotide_cyclase"/>
</dbReference>
<comment type="cofactor">
    <cofactor evidence="1">
        <name>Mg(2+)</name>
        <dbReference type="ChEBI" id="CHEBI:18420"/>
    </cofactor>
</comment>
<evidence type="ECO:0000256" key="5">
    <source>
        <dbReference type="SAM" id="Phobius"/>
    </source>
</evidence>
<sequence>MNELEYLSTLYRDTCVTYATLSISYFVLSKSSAFSYRGEVWKRVVFGLVAGLVSLYLNQDQWTISGSFFYSFEMIPIVLVTFYGGWLSGLTALIINIAFTGWLTLDNGLITIIFVSLLLSKVWTKKNNRVFYTTIVLIAIYRMVVAVLIVPDKLLWTPIVVYQLISALCLAICYHALNFKERHIDAYFTMKNRANIDKLTQLNNRASVDYRLAAIHNSRKACGLMILDIDHFKSVNDSYGHEGGDLLLMAIGQLLTASVRDEDFVGRFGGEEFIIITHSHDPDDIKGVAERIRQQVEKLSVELSDGRTTCATISIGASLYLPGMSMLKAMKMTDDALYQAKKQGRNQVVYSRLMPFSPLGDRMTREKRRRKSA</sequence>
<dbReference type="NCBIfam" id="TIGR00254">
    <property type="entry name" value="GGDEF"/>
    <property type="match status" value="1"/>
</dbReference>
<protein>
    <recommendedName>
        <fullName evidence="3">diguanylate cyclase</fullName>
        <ecNumber evidence="3">2.7.7.65</ecNumber>
    </recommendedName>
</protein>
<feature type="transmembrane region" description="Helical" evidence="5">
    <location>
        <begin position="93"/>
        <end position="118"/>
    </location>
</feature>
<dbReference type="InterPro" id="IPR000160">
    <property type="entry name" value="GGDEF_dom"/>
</dbReference>
<evidence type="ECO:0000259" key="6">
    <source>
        <dbReference type="PROSITE" id="PS50887"/>
    </source>
</evidence>
<keyword evidence="5" id="KW-1133">Transmembrane helix</keyword>
<dbReference type="Pfam" id="PF00990">
    <property type="entry name" value="GGDEF"/>
    <property type="match status" value="1"/>
</dbReference>
<evidence type="ECO:0000313" key="8">
    <source>
        <dbReference type="Proteomes" id="UP000043316"/>
    </source>
</evidence>
<evidence type="ECO:0000256" key="1">
    <source>
        <dbReference type="ARBA" id="ARBA00001946"/>
    </source>
</evidence>
<dbReference type="InterPro" id="IPR050469">
    <property type="entry name" value="Diguanylate_Cyclase"/>
</dbReference>
<dbReference type="AlphaFoldDB" id="A0A0H5LSN0"/>
<dbReference type="EMBL" id="CWJI01000001">
    <property type="protein sequence ID" value="CRY54065.1"/>
    <property type="molecule type" value="Genomic_DNA"/>
</dbReference>
<keyword evidence="7" id="KW-0808">Transferase</keyword>
<evidence type="ECO:0000256" key="4">
    <source>
        <dbReference type="ARBA" id="ARBA00034247"/>
    </source>
</evidence>
<feature type="transmembrane region" description="Helical" evidence="5">
    <location>
        <begin position="40"/>
        <end position="57"/>
    </location>
</feature>
<feature type="transmembrane region" description="Helical" evidence="5">
    <location>
        <begin position="130"/>
        <end position="149"/>
    </location>
</feature>
<proteinExistence type="predicted"/>
<evidence type="ECO:0000313" key="7">
    <source>
        <dbReference type="EMBL" id="CRY54065.1"/>
    </source>
</evidence>
<dbReference type="EC" id="2.7.7.65" evidence="3"/>
<dbReference type="GO" id="GO:0052621">
    <property type="term" value="F:diguanylate cyclase activity"/>
    <property type="evidence" value="ECO:0007669"/>
    <property type="project" value="UniProtKB-EC"/>
</dbReference>
<evidence type="ECO:0000256" key="2">
    <source>
        <dbReference type="ARBA" id="ARBA00004665"/>
    </source>
</evidence>
<feature type="transmembrane region" description="Helical" evidence="5">
    <location>
        <begin position="155"/>
        <end position="177"/>
    </location>
</feature>
<comment type="catalytic activity">
    <reaction evidence="4">
        <text>2 GTP = 3',3'-c-di-GMP + 2 diphosphate</text>
        <dbReference type="Rhea" id="RHEA:24898"/>
        <dbReference type="ChEBI" id="CHEBI:33019"/>
        <dbReference type="ChEBI" id="CHEBI:37565"/>
        <dbReference type="ChEBI" id="CHEBI:58805"/>
        <dbReference type="EC" id="2.7.7.65"/>
    </reaction>
</comment>
<feature type="transmembrane region" description="Helical" evidence="5">
    <location>
        <begin position="69"/>
        <end position="87"/>
    </location>
</feature>
<evidence type="ECO:0000256" key="3">
    <source>
        <dbReference type="ARBA" id="ARBA00012528"/>
    </source>
</evidence>
<organism evidence="7 8">
    <name type="scientific">Yersinia intermedia</name>
    <dbReference type="NCBI Taxonomy" id="631"/>
    <lineage>
        <taxon>Bacteria</taxon>
        <taxon>Pseudomonadati</taxon>
        <taxon>Pseudomonadota</taxon>
        <taxon>Gammaproteobacteria</taxon>
        <taxon>Enterobacterales</taxon>
        <taxon>Yersiniaceae</taxon>
        <taxon>Yersinia</taxon>
    </lineage>
</organism>
<feature type="domain" description="GGDEF" evidence="6">
    <location>
        <begin position="220"/>
        <end position="353"/>
    </location>
</feature>
<comment type="pathway">
    <text evidence="2">Purine metabolism; 3',5'-cyclic di-GMP biosynthesis.</text>
</comment>
<dbReference type="PANTHER" id="PTHR45138">
    <property type="entry name" value="REGULATORY COMPONENTS OF SENSORY TRANSDUCTION SYSTEM"/>
    <property type="match status" value="1"/>
</dbReference>
<dbReference type="PROSITE" id="PS50887">
    <property type="entry name" value="GGDEF"/>
    <property type="match status" value="1"/>
</dbReference>
<dbReference type="Proteomes" id="UP000043316">
    <property type="component" value="Unassembled WGS sequence"/>
</dbReference>
<keyword evidence="5" id="KW-0812">Transmembrane</keyword>
<dbReference type="SUPFAM" id="SSF55073">
    <property type="entry name" value="Nucleotide cyclase"/>
    <property type="match status" value="1"/>
</dbReference>
<accession>A0A0H5LSN0</accession>
<dbReference type="FunFam" id="3.30.70.270:FF:000001">
    <property type="entry name" value="Diguanylate cyclase domain protein"/>
    <property type="match status" value="1"/>
</dbReference>
<keyword evidence="5" id="KW-0472">Membrane</keyword>
<dbReference type="RefSeq" id="WP_053009025.1">
    <property type="nucleotide sequence ID" value="NZ_CWJI01000001.1"/>
</dbReference>
<gene>
    <name evidence="7" type="primary">dosC</name>
    <name evidence="7" type="ORF">ERS008476_00978</name>
</gene>
<dbReference type="Gene3D" id="3.30.70.270">
    <property type="match status" value="1"/>
</dbReference>
<dbReference type="CDD" id="cd01949">
    <property type="entry name" value="GGDEF"/>
    <property type="match status" value="1"/>
</dbReference>
<dbReference type="SMART" id="SM00267">
    <property type="entry name" value="GGDEF"/>
    <property type="match status" value="1"/>
</dbReference>
<dbReference type="InterPro" id="IPR043128">
    <property type="entry name" value="Rev_trsase/Diguanyl_cyclase"/>
</dbReference>
<dbReference type="PANTHER" id="PTHR45138:SF9">
    <property type="entry name" value="DIGUANYLATE CYCLASE DGCM-RELATED"/>
    <property type="match status" value="1"/>
</dbReference>
<keyword evidence="7" id="KW-0548">Nucleotidyltransferase</keyword>
<name>A0A0H5LSN0_YERIN</name>